<evidence type="ECO:0000313" key="5">
    <source>
        <dbReference type="Proteomes" id="UP001202831"/>
    </source>
</evidence>
<dbReference type="Gene3D" id="3.40.720.10">
    <property type="entry name" value="Alkaline Phosphatase, subunit A"/>
    <property type="match status" value="1"/>
</dbReference>
<gene>
    <name evidence="4" type="ORF">L2725_00790</name>
</gene>
<feature type="domain" description="Inner membrane protein YejM N-terminal" evidence="3">
    <location>
        <begin position="3"/>
        <end position="237"/>
    </location>
</feature>
<protein>
    <submittedName>
        <fullName evidence="4">DUF3413 domain-containing protein</fullName>
    </submittedName>
</protein>
<dbReference type="InterPro" id="IPR052701">
    <property type="entry name" value="GAG_Ulvan_Degrading_Sulfatases"/>
</dbReference>
<dbReference type="SUPFAM" id="SSF53649">
    <property type="entry name" value="Alkaline phosphatase-like"/>
    <property type="match status" value="1"/>
</dbReference>
<feature type="domain" description="Sulfatase N-terminal" evidence="2">
    <location>
        <begin position="246"/>
        <end position="520"/>
    </location>
</feature>
<dbReference type="InterPro" id="IPR024588">
    <property type="entry name" value="YejM_N"/>
</dbReference>
<dbReference type="Pfam" id="PF11893">
    <property type="entry name" value="DUF3413"/>
    <property type="match status" value="1"/>
</dbReference>
<evidence type="ECO:0000259" key="2">
    <source>
        <dbReference type="Pfam" id="PF00884"/>
    </source>
</evidence>
<keyword evidence="1" id="KW-1133">Transmembrane helix</keyword>
<sequence>MRNRLLNHGVMFIITSLLASAIAGLYFSYLPDSQNALSLGYLTVATLGQMGLLIGLWSLLCLPLVFIRPFTVRAVLTGLAFALPLLALYTDTQVFAQYRFHIQWVLVEMILSGGMVEPTLSNLLTIAAVSLMTLAVMTGSYLLISRFANWQRYPLNKGFLALLFICLLATHFTHIWAAANAVQSITAQNRYLPLFYPATANSLMRKWGWLDEEKLARQKQMQLKNGGTLDYPKAPLQLNQQTRPVNIVMIVVDSWRWDAMTKAYSPNIWQFAQQARQFDNHLSTGNATRAGIFGLFYGMPATYWQSFYANRRSPVLMDVLQQRDYQLRIFASAHLQKPEFDQTVFANVPDLRLRSKADSVTGRDEEITDLWLDWNSHRDQNKPAFSFLFYDAPHMYTFPADYPVKFEPMAETVDYMAFDNDYDASLMRNRYMTSAHYVDSLVGKVLDSLKQSPDWDNTLVIITGDHGQELNDNHLNFWGHNSNFTDAQIKVPLIIAGPGIKAGMETQTTSHADIAPTLLSRYLGLENPLSDYSTGDDLLNPQPRPYQLLASYTDYALVSNRNILAVSGTNGGYQLLDKQYHAIAGDPDFTQLQQAMGQMRQFLK</sequence>
<feature type="transmembrane region" description="Helical" evidence="1">
    <location>
        <begin position="159"/>
        <end position="179"/>
    </location>
</feature>
<keyword evidence="1" id="KW-0472">Membrane</keyword>
<proteinExistence type="predicted"/>
<feature type="transmembrane region" description="Helical" evidence="1">
    <location>
        <begin position="74"/>
        <end position="90"/>
    </location>
</feature>
<evidence type="ECO:0000256" key="1">
    <source>
        <dbReference type="SAM" id="Phobius"/>
    </source>
</evidence>
<accession>A0ABT0N1S9</accession>
<keyword evidence="5" id="KW-1185">Reference proteome</keyword>
<evidence type="ECO:0000313" key="4">
    <source>
        <dbReference type="EMBL" id="MCL2912330.1"/>
    </source>
</evidence>
<dbReference type="EMBL" id="JAKIKT010000001">
    <property type="protein sequence ID" value="MCL2912330.1"/>
    <property type="molecule type" value="Genomic_DNA"/>
</dbReference>
<dbReference type="InterPro" id="IPR000917">
    <property type="entry name" value="Sulfatase_N"/>
</dbReference>
<name>A0ABT0N1S9_9GAMM</name>
<dbReference type="PIRSF" id="PIRSF004950">
    <property type="entry name" value="Mmb_sulf_HI0842"/>
    <property type="match status" value="1"/>
</dbReference>
<dbReference type="Proteomes" id="UP001202831">
    <property type="component" value="Unassembled WGS sequence"/>
</dbReference>
<feature type="transmembrane region" description="Helical" evidence="1">
    <location>
        <begin position="9"/>
        <end position="29"/>
    </location>
</feature>
<feature type="transmembrane region" description="Helical" evidence="1">
    <location>
        <begin position="123"/>
        <end position="147"/>
    </location>
</feature>
<dbReference type="PANTHER" id="PTHR43751:SF3">
    <property type="entry name" value="SULFATASE N-TERMINAL DOMAIN-CONTAINING PROTEIN"/>
    <property type="match status" value="1"/>
</dbReference>
<dbReference type="CDD" id="cd16148">
    <property type="entry name" value="sulfatase_like"/>
    <property type="match status" value="1"/>
</dbReference>
<feature type="transmembrane region" description="Helical" evidence="1">
    <location>
        <begin position="41"/>
        <end position="67"/>
    </location>
</feature>
<dbReference type="InterPro" id="IPR017850">
    <property type="entry name" value="Alkaline_phosphatase_core_sf"/>
</dbReference>
<reference evidence="4 5" key="1">
    <citation type="submission" date="2022-01" db="EMBL/GenBank/DDBJ databases">
        <title>Whole genome-based taxonomy of the Shewanellaceae.</title>
        <authorList>
            <person name="Martin-Rodriguez A.J."/>
        </authorList>
    </citation>
    <scope>NUCLEOTIDE SEQUENCE [LARGE SCALE GENOMIC DNA]</scope>
    <source>
        <strain evidence="4 5">DSM 21332</strain>
    </source>
</reference>
<dbReference type="PANTHER" id="PTHR43751">
    <property type="entry name" value="SULFATASE"/>
    <property type="match status" value="1"/>
</dbReference>
<dbReference type="Pfam" id="PF00884">
    <property type="entry name" value="Sulfatase"/>
    <property type="match status" value="1"/>
</dbReference>
<organism evidence="4 5">
    <name type="scientific">Shewanella corallii</name>
    <dbReference type="NCBI Taxonomy" id="560080"/>
    <lineage>
        <taxon>Bacteria</taxon>
        <taxon>Pseudomonadati</taxon>
        <taxon>Pseudomonadota</taxon>
        <taxon>Gammaproteobacteria</taxon>
        <taxon>Alteromonadales</taxon>
        <taxon>Shewanellaceae</taxon>
        <taxon>Shewanella</taxon>
    </lineage>
</organism>
<comment type="caution">
    <text evidence="4">The sequence shown here is derived from an EMBL/GenBank/DDBJ whole genome shotgun (WGS) entry which is preliminary data.</text>
</comment>
<keyword evidence="1" id="KW-0812">Transmembrane</keyword>
<dbReference type="RefSeq" id="WP_249247116.1">
    <property type="nucleotide sequence ID" value="NZ_JAKIKT010000001.1"/>
</dbReference>
<evidence type="ECO:0000259" key="3">
    <source>
        <dbReference type="Pfam" id="PF11893"/>
    </source>
</evidence>
<dbReference type="InterPro" id="IPR012159">
    <property type="entry name" value="YejM-like"/>
</dbReference>